<evidence type="ECO:0000256" key="3">
    <source>
        <dbReference type="ARBA" id="ARBA00022670"/>
    </source>
</evidence>
<keyword evidence="11" id="KW-1185">Reference proteome</keyword>
<evidence type="ECO:0000256" key="6">
    <source>
        <dbReference type="ARBA" id="ARBA00022833"/>
    </source>
</evidence>
<name>A0ABS9V0Z0_9BACT</name>
<dbReference type="PANTHER" id="PTHR11705">
    <property type="entry name" value="PROTEASE FAMILY M14 CARBOXYPEPTIDASE A,B"/>
    <property type="match status" value="1"/>
</dbReference>
<evidence type="ECO:0000256" key="5">
    <source>
        <dbReference type="ARBA" id="ARBA00022801"/>
    </source>
</evidence>
<reference evidence="10" key="1">
    <citation type="submission" date="2022-03" db="EMBL/GenBank/DDBJ databases">
        <title>De novo assembled genomes of Belliella spp. (Cyclobacteriaceae) strains.</title>
        <authorList>
            <person name="Szabo A."/>
            <person name="Korponai K."/>
            <person name="Felfoldi T."/>
        </authorList>
    </citation>
    <scope>NUCLEOTIDE SEQUENCE</scope>
    <source>
        <strain evidence="10">DSM 111904</strain>
    </source>
</reference>
<comment type="caution">
    <text evidence="10">The sequence shown here is derived from an EMBL/GenBank/DDBJ whole genome shotgun (WGS) entry which is preliminary data.</text>
</comment>
<dbReference type="Gene3D" id="3.40.630.10">
    <property type="entry name" value="Zn peptidases"/>
    <property type="match status" value="1"/>
</dbReference>
<keyword evidence="3" id="KW-0645">Protease</keyword>
<evidence type="ECO:0000256" key="1">
    <source>
        <dbReference type="ARBA" id="ARBA00001947"/>
    </source>
</evidence>
<feature type="signal peptide" evidence="8">
    <location>
        <begin position="1"/>
        <end position="19"/>
    </location>
</feature>
<evidence type="ECO:0000313" key="11">
    <source>
        <dbReference type="Proteomes" id="UP001165489"/>
    </source>
</evidence>
<evidence type="ECO:0000256" key="4">
    <source>
        <dbReference type="ARBA" id="ARBA00022723"/>
    </source>
</evidence>
<evidence type="ECO:0000259" key="9">
    <source>
        <dbReference type="SMART" id="SM00631"/>
    </source>
</evidence>
<dbReference type="SUPFAM" id="SSF53187">
    <property type="entry name" value="Zn-dependent exopeptidases"/>
    <property type="match status" value="1"/>
</dbReference>
<gene>
    <name evidence="10" type="ORF">MM239_10800</name>
</gene>
<dbReference type="InterPro" id="IPR057246">
    <property type="entry name" value="CARBOXYPEPT_ZN_1"/>
</dbReference>
<accession>A0ABS9V0Z0</accession>
<dbReference type="PANTHER" id="PTHR11705:SF143">
    <property type="entry name" value="SLL0236 PROTEIN"/>
    <property type="match status" value="1"/>
</dbReference>
<organism evidence="10 11">
    <name type="scientific">Belliella filtrata</name>
    <dbReference type="NCBI Taxonomy" id="2923435"/>
    <lineage>
        <taxon>Bacteria</taxon>
        <taxon>Pseudomonadati</taxon>
        <taxon>Bacteroidota</taxon>
        <taxon>Cytophagia</taxon>
        <taxon>Cytophagales</taxon>
        <taxon>Cyclobacteriaceae</taxon>
        <taxon>Belliella</taxon>
    </lineage>
</organism>
<keyword evidence="4" id="KW-0479">Metal-binding</keyword>
<dbReference type="Pfam" id="PF00246">
    <property type="entry name" value="Peptidase_M14"/>
    <property type="match status" value="1"/>
</dbReference>
<evidence type="ECO:0000313" key="10">
    <source>
        <dbReference type="EMBL" id="MCH7409884.1"/>
    </source>
</evidence>
<evidence type="ECO:0000256" key="2">
    <source>
        <dbReference type="ARBA" id="ARBA00005988"/>
    </source>
</evidence>
<evidence type="ECO:0000256" key="8">
    <source>
        <dbReference type="SAM" id="SignalP"/>
    </source>
</evidence>
<comment type="cofactor">
    <cofactor evidence="1">
        <name>Zn(2+)</name>
        <dbReference type="ChEBI" id="CHEBI:29105"/>
    </cofactor>
</comment>
<dbReference type="PROSITE" id="PS00132">
    <property type="entry name" value="CARBOXYPEPT_ZN_1"/>
    <property type="match status" value="1"/>
</dbReference>
<evidence type="ECO:0000256" key="7">
    <source>
        <dbReference type="ARBA" id="ARBA00023049"/>
    </source>
</evidence>
<keyword evidence="8" id="KW-0732">Signal</keyword>
<protein>
    <submittedName>
        <fullName evidence="10">M14 family metallopeptidase</fullName>
    </submittedName>
</protein>
<feature type="chain" id="PRO_5046545758" evidence="8">
    <location>
        <begin position="20"/>
        <end position="897"/>
    </location>
</feature>
<feature type="domain" description="Peptidase M14" evidence="9">
    <location>
        <begin position="39"/>
        <end position="313"/>
    </location>
</feature>
<dbReference type="EMBL" id="JAKZGP010000025">
    <property type="protein sequence ID" value="MCH7409884.1"/>
    <property type="molecule type" value="Genomic_DNA"/>
</dbReference>
<dbReference type="InterPro" id="IPR000834">
    <property type="entry name" value="Peptidase_M14"/>
</dbReference>
<dbReference type="InterPro" id="IPR029062">
    <property type="entry name" value="Class_I_gatase-like"/>
</dbReference>
<comment type="similarity">
    <text evidence="2">Belongs to the peptidase M14 family.</text>
</comment>
<sequence length="897" mass="100502">MRKVYLTLVSLLICTLSIAQQIPTPKEHFGFNIGDDYQLATFEATDVYFRKLAELSDRVKFVEIGTSEEGRQMPMMIITSPENHQKLAQYKEISQKLGRAEVSEEEARRLSKIGKPVVWIDGGLHSTETVASHQLIETYYQLVSKEDEETLRLLDDLVILLVHTNPDGQEIITNWYMGQEDPEKRNMRSPYMYQKYVGHDNNRDFFMNNMKESTNLSLQQYVEWIPQIIYNHHQTSPAGTVVAGPPYRDPFNHVFDPLIMTSLDGVGAAMINRLNVEDKPGYTRLSGSVFSSWWNGGLRTTPYFHNIIGILTETTGSPTPSEIPLVPERLIPTHATPYPIEPQSWNFKKSIDYSVSMNYAVLDFASRNADALLFNIYKMGKNAIDKGNMDHWTKYPKRSDAVTAAYDADKPDESSNNSWRRTMPTSYFDKVFKDPALRDPRGFILSADQTDFPTAVKFLNALIKSGVQVHQATEAFSVAGKNYPKGSYIVKTAQAFRPHVLDMFEPQDHPNDFMYPGGPPVRPYDAAGWTLAFSMGVDFDRILDKFDGPFQALPYGEVLPMPSQQLPSGTGFIVDGRVNNAFIAINDLLKAGIEVQRITEDFDEFPAGAFYVGARGKEILQNAAKAYGIKVKSGSKPKSTKKISPSRIALFDYYGGSMPSGWVRWMLEQYNYTFQVVYPQEIDKGDLNAKYDVMLFIGPGTPSLGSTMSRNQMDEQDIPEEYHALLGSLSAEKSVPEVKKFIEKGGKVIAVGAATSLAYHLDLPVKNALVELNSEGKEKPLPGDKYYIPGSILKANIATNHPVNFGMAETANMTFNNSPVFKLADNAKDITPLAWFDESSPLVSGWAWGESYLKNGVVAFEANLGKGKLIAFGPEVTFRAQSHGTFKMLFNNLYNVK</sequence>
<dbReference type="RefSeq" id="WP_241348254.1">
    <property type="nucleotide sequence ID" value="NZ_JAKZGP010000025.1"/>
</dbReference>
<proteinExistence type="inferred from homology"/>
<dbReference type="CDD" id="cd06240">
    <property type="entry name" value="M14-like"/>
    <property type="match status" value="1"/>
</dbReference>
<dbReference type="SMART" id="SM00631">
    <property type="entry name" value="Zn_pept"/>
    <property type="match status" value="1"/>
</dbReference>
<keyword evidence="5" id="KW-0378">Hydrolase</keyword>
<dbReference type="SUPFAM" id="SSF52317">
    <property type="entry name" value="Class I glutamine amidotransferase-like"/>
    <property type="match status" value="1"/>
</dbReference>
<dbReference type="Proteomes" id="UP001165489">
    <property type="component" value="Unassembled WGS sequence"/>
</dbReference>
<keyword evidence="7" id="KW-0482">Metalloprotease</keyword>
<keyword evidence="6" id="KW-0862">Zinc</keyword>